<feature type="coiled-coil region" evidence="1">
    <location>
        <begin position="139"/>
        <end position="166"/>
    </location>
</feature>
<feature type="region of interest" description="Disordered" evidence="2">
    <location>
        <begin position="326"/>
        <end position="379"/>
    </location>
</feature>
<sequence length="478" mass="51523">MVTTNPSNNNLNSPTVPGMQPGGPEPVQPRKRGRKPGPLSRSAREAQRKLNHSIIEKARRTKINDALAALRQLVPSDFSRPSPSNNTNSDDEIEDEDDKEDDEDAEYHNSTSAGKKPALSGTAKNGKKREEKEFKLEVLDRTVAYLQDLTQRYDELQMRHDQLVEMNTSDRRHSQCRCSTERRYREYREDAQNLAAASRKRSRSDAGSAIAVSISDSGHGSVILPSTISGGSNDERPSKRHEPLPPISSWLPLSPNAARSTFSPTASTKVFGDECGSAAVTPLLSSQLPTPPSSALFQPFFSGAHGHSTIPSLSLGPMALPLPSQSHARRLSVSSSPLVTPRVLTGGRSTKPGNNNDAIKRSSHSRVPASPTSPHTPEDETAASLLLTMRHQHSPVSPLGHGVMVRLTGRRSSVSSGRGAPASPPTPLPSSLMLPPPEMAYHTSPASSASTRHRLQVAVETPGSLLGLTSYRSIMSDV</sequence>
<proteinExistence type="predicted"/>
<dbReference type="SUPFAM" id="SSF47459">
    <property type="entry name" value="HLH, helix-loop-helix DNA-binding domain"/>
    <property type="match status" value="1"/>
</dbReference>
<feature type="compositionally biased region" description="Polar residues" evidence="2">
    <location>
        <begin position="79"/>
        <end position="88"/>
    </location>
</feature>
<feature type="region of interest" description="Disordered" evidence="2">
    <location>
        <begin position="222"/>
        <end position="253"/>
    </location>
</feature>
<dbReference type="SMART" id="SM00353">
    <property type="entry name" value="HLH"/>
    <property type="match status" value="1"/>
</dbReference>
<feature type="compositionally biased region" description="Pro residues" evidence="2">
    <location>
        <begin position="422"/>
        <end position="438"/>
    </location>
</feature>
<evidence type="ECO:0000313" key="4">
    <source>
        <dbReference type="EMBL" id="KIL66877.1"/>
    </source>
</evidence>
<dbReference type="Pfam" id="PF00010">
    <property type="entry name" value="HLH"/>
    <property type="match status" value="1"/>
</dbReference>
<dbReference type="AlphaFoldDB" id="A0A0C2WYH3"/>
<dbReference type="Proteomes" id="UP000054549">
    <property type="component" value="Unassembled WGS sequence"/>
</dbReference>
<dbReference type="OrthoDB" id="690068at2759"/>
<feature type="region of interest" description="Disordered" evidence="2">
    <location>
        <begin position="410"/>
        <end position="452"/>
    </location>
</feature>
<gene>
    <name evidence="4" type="ORF">M378DRAFT_197366</name>
</gene>
<dbReference type="EMBL" id="KN818234">
    <property type="protein sequence ID" value="KIL66877.1"/>
    <property type="molecule type" value="Genomic_DNA"/>
</dbReference>
<feature type="compositionally biased region" description="Polar residues" evidence="2">
    <location>
        <begin position="222"/>
        <end position="232"/>
    </location>
</feature>
<feature type="compositionally biased region" description="Basic and acidic residues" evidence="2">
    <location>
        <begin position="42"/>
        <end position="58"/>
    </location>
</feature>
<name>A0A0C2WYH3_AMAMK</name>
<feature type="compositionally biased region" description="Low complexity" evidence="2">
    <location>
        <begin position="410"/>
        <end position="421"/>
    </location>
</feature>
<dbReference type="InterPro" id="IPR036638">
    <property type="entry name" value="HLH_DNA-bd_sf"/>
</dbReference>
<dbReference type="GO" id="GO:0046983">
    <property type="term" value="F:protein dimerization activity"/>
    <property type="evidence" value="ECO:0007669"/>
    <property type="project" value="InterPro"/>
</dbReference>
<evidence type="ECO:0000259" key="3">
    <source>
        <dbReference type="PROSITE" id="PS50888"/>
    </source>
</evidence>
<keyword evidence="1" id="KW-0175">Coiled coil</keyword>
<dbReference type="HOGENOM" id="CLU_049479_0_0_1"/>
<feature type="compositionally biased region" description="Polar residues" evidence="2">
    <location>
        <begin position="347"/>
        <end position="357"/>
    </location>
</feature>
<organism evidence="4 5">
    <name type="scientific">Amanita muscaria (strain Koide BX008)</name>
    <dbReference type="NCBI Taxonomy" id="946122"/>
    <lineage>
        <taxon>Eukaryota</taxon>
        <taxon>Fungi</taxon>
        <taxon>Dikarya</taxon>
        <taxon>Basidiomycota</taxon>
        <taxon>Agaricomycotina</taxon>
        <taxon>Agaricomycetes</taxon>
        <taxon>Agaricomycetidae</taxon>
        <taxon>Agaricales</taxon>
        <taxon>Pluteineae</taxon>
        <taxon>Amanitaceae</taxon>
        <taxon>Amanita</taxon>
    </lineage>
</organism>
<keyword evidence="5" id="KW-1185">Reference proteome</keyword>
<protein>
    <recommendedName>
        <fullName evidence="3">BHLH domain-containing protein</fullName>
    </recommendedName>
</protein>
<dbReference type="STRING" id="946122.A0A0C2WYH3"/>
<feature type="compositionally biased region" description="Low complexity" evidence="2">
    <location>
        <begin position="1"/>
        <end position="17"/>
    </location>
</feature>
<feature type="region of interest" description="Disordered" evidence="2">
    <location>
        <begin position="73"/>
        <end position="134"/>
    </location>
</feature>
<dbReference type="InParanoid" id="A0A0C2WYH3"/>
<feature type="domain" description="BHLH" evidence="3">
    <location>
        <begin position="47"/>
        <end position="149"/>
    </location>
</feature>
<dbReference type="InterPro" id="IPR011598">
    <property type="entry name" value="bHLH_dom"/>
</dbReference>
<reference evidence="4 5" key="1">
    <citation type="submission" date="2014-04" db="EMBL/GenBank/DDBJ databases">
        <title>Evolutionary Origins and Diversification of the Mycorrhizal Mutualists.</title>
        <authorList>
            <consortium name="DOE Joint Genome Institute"/>
            <consortium name="Mycorrhizal Genomics Consortium"/>
            <person name="Kohler A."/>
            <person name="Kuo A."/>
            <person name="Nagy L.G."/>
            <person name="Floudas D."/>
            <person name="Copeland A."/>
            <person name="Barry K.W."/>
            <person name="Cichocki N."/>
            <person name="Veneault-Fourrey C."/>
            <person name="LaButti K."/>
            <person name="Lindquist E.A."/>
            <person name="Lipzen A."/>
            <person name="Lundell T."/>
            <person name="Morin E."/>
            <person name="Murat C."/>
            <person name="Riley R."/>
            <person name="Ohm R."/>
            <person name="Sun H."/>
            <person name="Tunlid A."/>
            <person name="Henrissat B."/>
            <person name="Grigoriev I.V."/>
            <person name="Hibbett D.S."/>
            <person name="Martin F."/>
        </authorList>
    </citation>
    <scope>NUCLEOTIDE SEQUENCE [LARGE SCALE GENOMIC DNA]</scope>
    <source>
        <strain evidence="4 5">Koide BX008</strain>
    </source>
</reference>
<accession>A0A0C2WYH3</accession>
<feature type="compositionally biased region" description="Basic and acidic residues" evidence="2">
    <location>
        <begin position="233"/>
        <end position="243"/>
    </location>
</feature>
<evidence type="ECO:0000256" key="1">
    <source>
        <dbReference type="SAM" id="Coils"/>
    </source>
</evidence>
<dbReference type="PROSITE" id="PS50888">
    <property type="entry name" value="BHLH"/>
    <property type="match status" value="1"/>
</dbReference>
<dbReference type="Gene3D" id="4.10.280.10">
    <property type="entry name" value="Helix-loop-helix DNA-binding domain"/>
    <property type="match status" value="1"/>
</dbReference>
<feature type="compositionally biased region" description="Acidic residues" evidence="2">
    <location>
        <begin position="89"/>
        <end position="105"/>
    </location>
</feature>
<feature type="region of interest" description="Disordered" evidence="2">
    <location>
        <begin position="1"/>
        <end position="58"/>
    </location>
</feature>
<evidence type="ECO:0000256" key="2">
    <source>
        <dbReference type="SAM" id="MobiDB-lite"/>
    </source>
</evidence>
<evidence type="ECO:0000313" key="5">
    <source>
        <dbReference type="Proteomes" id="UP000054549"/>
    </source>
</evidence>